<evidence type="ECO:0000313" key="1">
    <source>
        <dbReference type="EMBL" id="XKX17406.1"/>
    </source>
</evidence>
<dbReference type="Proteomes" id="UP001365931">
    <property type="component" value="Segment"/>
</dbReference>
<dbReference type="EMBL" id="PQ360875">
    <property type="protein sequence ID" value="XKX17406.1"/>
    <property type="molecule type" value="Genomic_DNA"/>
</dbReference>
<accession>A0ACD5FR79</accession>
<sequence length="43" mass="4740">MFNPNEGLTSMLIVLGIVCGVVGWGVIELLCWLFSFVHIAFGR</sequence>
<protein>
    <submittedName>
        <fullName evidence="1">Uncharacterized protein</fullName>
    </submittedName>
</protein>
<organism evidence="1 2">
    <name type="scientific">Klebsiella phage phi1_175008</name>
    <dbReference type="NCBI Taxonomy" id="3127744"/>
    <lineage>
        <taxon>Viruses</taxon>
        <taxon>Duplodnaviria</taxon>
        <taxon>Heunggongvirae</taxon>
        <taxon>Uroviricota</taxon>
        <taxon>Caudoviricetes</taxon>
        <taxon>Stephanstirmvirinae</taxon>
    </lineage>
</organism>
<name>A0ACD5FR79_9CAUD</name>
<reference evidence="1" key="1">
    <citation type="submission" date="2024-09" db="EMBL/GenBank/DDBJ databases">
        <title>The complete genome of Klebsiella pneumoniae phage phi1_175008.</title>
        <authorList>
            <person name="Li J."/>
            <person name="Feng Y."/>
            <person name="Zong Z."/>
        </authorList>
    </citation>
    <scope>NUCLEOTIDE SEQUENCE</scope>
</reference>
<proteinExistence type="predicted"/>
<evidence type="ECO:0000313" key="2">
    <source>
        <dbReference type="Proteomes" id="UP001365931"/>
    </source>
</evidence>
<gene>
    <name evidence="1" type="ORF">MVUOKPPV_CDS0009</name>
</gene>